<evidence type="ECO:0008006" key="3">
    <source>
        <dbReference type="Google" id="ProtNLM"/>
    </source>
</evidence>
<dbReference type="Proteomes" id="UP000094313">
    <property type="component" value="Chromosome"/>
</dbReference>
<dbReference type="OrthoDB" id="676304at2"/>
<sequence>MKKASLNFIAVLGLSLGLLAFTTIREGGIQGKVSPVEGASQVLAVAGRDTLRAAVNNGSFVFSKVKAGTYTVLVKANVPYKDATVENVAVTDSATTDVGEIKLLQ</sequence>
<proteinExistence type="predicted"/>
<keyword evidence="2" id="KW-1185">Reference proteome</keyword>
<evidence type="ECO:0000313" key="2">
    <source>
        <dbReference type="Proteomes" id="UP000094313"/>
    </source>
</evidence>
<accession>A0A1D7QQ30</accession>
<dbReference type="InterPro" id="IPR013784">
    <property type="entry name" value="Carb-bd-like_fold"/>
</dbReference>
<dbReference type="GO" id="GO:0030246">
    <property type="term" value="F:carbohydrate binding"/>
    <property type="evidence" value="ECO:0007669"/>
    <property type="project" value="InterPro"/>
</dbReference>
<reference evidence="1 2" key="1">
    <citation type="submission" date="2016-08" db="EMBL/GenBank/DDBJ databases">
        <authorList>
            <person name="Seilhamer J.J."/>
        </authorList>
    </citation>
    <scope>NUCLEOTIDE SEQUENCE [LARGE SCALE GENOMIC DNA]</scope>
    <source>
        <strain evidence="1 2">DX4</strain>
    </source>
</reference>
<dbReference type="SUPFAM" id="SSF49452">
    <property type="entry name" value="Starch-binding domain-like"/>
    <property type="match status" value="1"/>
</dbReference>
<dbReference type="Gene3D" id="2.60.40.1120">
    <property type="entry name" value="Carboxypeptidase-like, regulatory domain"/>
    <property type="match status" value="1"/>
</dbReference>
<dbReference type="KEGG" id="psty:BFS30_10530"/>
<protein>
    <recommendedName>
        <fullName evidence="3">Carboxypeptidase regulatory-like domain-containing protein</fullName>
    </recommendedName>
</protein>
<dbReference type="AlphaFoldDB" id="A0A1D7QQ30"/>
<name>A0A1D7QQ30_9SPHI</name>
<organism evidence="1 2">
    <name type="scientific">Pedobacter steynii</name>
    <dbReference type="NCBI Taxonomy" id="430522"/>
    <lineage>
        <taxon>Bacteria</taxon>
        <taxon>Pseudomonadati</taxon>
        <taxon>Bacteroidota</taxon>
        <taxon>Sphingobacteriia</taxon>
        <taxon>Sphingobacteriales</taxon>
        <taxon>Sphingobacteriaceae</taxon>
        <taxon>Pedobacter</taxon>
    </lineage>
</organism>
<evidence type="ECO:0000313" key="1">
    <source>
        <dbReference type="EMBL" id="AOM80725.1"/>
    </source>
</evidence>
<dbReference type="RefSeq" id="WP_069382381.1">
    <property type="nucleotide sequence ID" value="NZ_CP017141.1"/>
</dbReference>
<dbReference type="EMBL" id="CP017141">
    <property type="protein sequence ID" value="AOM80725.1"/>
    <property type="molecule type" value="Genomic_DNA"/>
</dbReference>
<gene>
    <name evidence="1" type="ORF">BFS30_10530</name>
</gene>